<dbReference type="Proteomes" id="UP000254956">
    <property type="component" value="Unassembled WGS sequence"/>
</dbReference>
<organism evidence="3 4">
    <name type="scientific">Staphylococcus arlettae</name>
    <dbReference type="NCBI Taxonomy" id="29378"/>
    <lineage>
        <taxon>Bacteria</taxon>
        <taxon>Bacillati</taxon>
        <taxon>Bacillota</taxon>
        <taxon>Bacilli</taxon>
        <taxon>Bacillales</taxon>
        <taxon>Staphylococcaceae</taxon>
        <taxon>Staphylococcus</taxon>
    </lineage>
</organism>
<keyword evidence="5" id="KW-1185">Reference proteome</keyword>
<feature type="transmembrane region" description="Helical" evidence="1">
    <location>
        <begin position="121"/>
        <end position="142"/>
    </location>
</feature>
<proteinExistence type="predicted"/>
<reference evidence="2 5" key="2">
    <citation type="submission" date="2019-07" db="EMBL/GenBank/DDBJ databases">
        <title>Whole genome shotgun sequence of Staphylococcus arlettae NBRC 109765.</title>
        <authorList>
            <person name="Hosoyama A."/>
            <person name="Uohara A."/>
            <person name="Ohji S."/>
            <person name="Ichikawa N."/>
        </authorList>
    </citation>
    <scope>NUCLEOTIDE SEQUENCE [LARGE SCALE GENOMIC DNA]</scope>
    <source>
        <strain evidence="2 5">NBRC 109765</strain>
    </source>
</reference>
<feature type="transmembrane region" description="Helical" evidence="1">
    <location>
        <begin position="350"/>
        <end position="369"/>
    </location>
</feature>
<sequence length="506" mass="59296">MKVLRNNSTVITLTLITIFYIIMAFFLPLTHDDWEWYSKYGMQMLEERFANLNGRYLGNITEIIAVRYNIVRWSTYVIICLSLLMVMVRFVGHQVSSIYYVVAFILMLIIPSAIYKQTYGWFAGFYNYVPSTVCALFIIWYVTTLLFSSQRISPIHHVLFYACCVVGQLFMENITVFHMLFLALAVVTYIILYHKLNVKLLVGLALSSIGTLIMFSNANYRKIFFEGSDYQNIPQEISFVETIYKTVTSVFTQWMFFNQIVIILIIIVLAYLLLNKSAVFQSLKTVKQWSLYIGLAILPLYYFCIYRQFELFNYQTIHIVNIVNLLICLIFVVSLGLTIHYSISSQETKFTIYVLMLTLALVSLPLVIVSPLGPRNFFTIYGIYVVILLLLVKQLHIKMHIIRSLVMAVAVILSVVFISVFGYIHYYNSERVAQLKHDIKAHPKKHSYVMERLPFENYMQHSIPKSRKYQKYFNLYWDIPENTHVKHVPFGYKKQQVQARERDVEQ</sequence>
<gene>
    <name evidence="3" type="ORF">NCTC12413_00239</name>
    <name evidence="2" type="ORF">SAR03_15870</name>
</gene>
<dbReference type="OrthoDB" id="1821221at2"/>
<dbReference type="EC" id="2.4.1.-" evidence="3"/>
<dbReference type="EMBL" id="UGZE01000001">
    <property type="protein sequence ID" value="SUJ08090.1"/>
    <property type="molecule type" value="Genomic_DNA"/>
</dbReference>
<dbReference type="STRING" id="1212545.SARL_05887"/>
<evidence type="ECO:0000313" key="4">
    <source>
        <dbReference type="Proteomes" id="UP000254956"/>
    </source>
</evidence>
<dbReference type="EMBL" id="BKAV01000017">
    <property type="protein sequence ID" value="GEQ00550.1"/>
    <property type="molecule type" value="Genomic_DNA"/>
</dbReference>
<feature type="transmembrane region" description="Helical" evidence="1">
    <location>
        <begin position="315"/>
        <end position="338"/>
    </location>
</feature>
<keyword evidence="1" id="KW-0812">Transmembrane</keyword>
<feature type="transmembrane region" description="Helical" evidence="1">
    <location>
        <begin position="254"/>
        <end position="274"/>
    </location>
</feature>
<keyword evidence="1" id="KW-0472">Membrane</keyword>
<keyword evidence="3" id="KW-0328">Glycosyltransferase</keyword>
<feature type="transmembrane region" description="Helical" evidence="1">
    <location>
        <begin position="200"/>
        <end position="220"/>
    </location>
</feature>
<dbReference type="AlphaFoldDB" id="A0A380BWU2"/>
<feature type="transmembrane region" description="Helical" evidence="1">
    <location>
        <begin position="375"/>
        <end position="392"/>
    </location>
</feature>
<name>A0A380BWU2_9STAP</name>
<keyword evidence="1" id="KW-1133">Transmembrane helix</keyword>
<dbReference type="GO" id="GO:0016757">
    <property type="term" value="F:glycosyltransferase activity"/>
    <property type="evidence" value="ECO:0007669"/>
    <property type="project" value="UniProtKB-KW"/>
</dbReference>
<feature type="transmembrane region" description="Helical" evidence="1">
    <location>
        <begin position="73"/>
        <end position="91"/>
    </location>
</feature>
<evidence type="ECO:0000313" key="5">
    <source>
        <dbReference type="Proteomes" id="UP000321598"/>
    </source>
</evidence>
<accession>A0A380BWU2</accession>
<feature type="transmembrane region" description="Helical" evidence="1">
    <location>
        <begin position="176"/>
        <end position="193"/>
    </location>
</feature>
<protein>
    <submittedName>
        <fullName evidence="3">Glucosyltransferase</fullName>
        <ecNumber evidence="3">2.4.1.-</ecNumber>
    </submittedName>
</protein>
<reference evidence="3 4" key="1">
    <citation type="submission" date="2018-06" db="EMBL/GenBank/DDBJ databases">
        <authorList>
            <consortium name="Pathogen Informatics"/>
            <person name="Doyle S."/>
        </authorList>
    </citation>
    <scope>NUCLEOTIDE SEQUENCE [LARGE SCALE GENOMIC DNA]</scope>
    <source>
        <strain evidence="3 4">NCTC12413</strain>
    </source>
</reference>
<feature type="transmembrane region" description="Helical" evidence="1">
    <location>
        <begin position="404"/>
        <end position="426"/>
    </location>
</feature>
<dbReference type="RefSeq" id="WP_103388259.1">
    <property type="nucleotide sequence ID" value="NZ_BKAV01000017.1"/>
</dbReference>
<keyword evidence="3" id="KW-0808">Transferase</keyword>
<dbReference type="Proteomes" id="UP000321598">
    <property type="component" value="Unassembled WGS sequence"/>
</dbReference>
<evidence type="ECO:0000256" key="1">
    <source>
        <dbReference type="SAM" id="Phobius"/>
    </source>
</evidence>
<feature type="transmembrane region" description="Helical" evidence="1">
    <location>
        <begin position="98"/>
        <end position="115"/>
    </location>
</feature>
<feature type="transmembrane region" description="Helical" evidence="1">
    <location>
        <begin position="289"/>
        <end position="309"/>
    </location>
</feature>
<feature type="transmembrane region" description="Helical" evidence="1">
    <location>
        <begin position="154"/>
        <end position="170"/>
    </location>
</feature>
<feature type="transmembrane region" description="Helical" evidence="1">
    <location>
        <begin position="9"/>
        <end position="29"/>
    </location>
</feature>
<evidence type="ECO:0000313" key="3">
    <source>
        <dbReference type="EMBL" id="SUJ08090.1"/>
    </source>
</evidence>
<evidence type="ECO:0000313" key="2">
    <source>
        <dbReference type="EMBL" id="GEQ00550.1"/>
    </source>
</evidence>